<dbReference type="PIRSF" id="PIRSF016578">
    <property type="entry name" value="HsaA"/>
    <property type="match status" value="1"/>
</dbReference>
<keyword evidence="4" id="KW-1185">Reference proteome</keyword>
<dbReference type="Gene3D" id="1.10.540.10">
    <property type="entry name" value="Acyl-CoA dehydrogenase/oxidase, N-terminal domain"/>
    <property type="match status" value="1"/>
</dbReference>
<dbReference type="InterPro" id="IPR050741">
    <property type="entry name" value="Acyl-CoA_dehydrogenase"/>
</dbReference>
<dbReference type="PANTHER" id="PTHR48083:SF19">
    <property type="entry name" value="FLAVIN-DEPENDENT MONOOXYGENASE, OXYGENASE SUBUNIT HSAA"/>
    <property type="match status" value="1"/>
</dbReference>
<evidence type="ECO:0000313" key="4">
    <source>
        <dbReference type="Proteomes" id="UP001500979"/>
    </source>
</evidence>
<accession>A0ABN3VBM6</accession>
<dbReference type="InterPro" id="IPR046373">
    <property type="entry name" value="Acyl-CoA_Oxase/DH_mid-dom_sf"/>
</dbReference>
<organism evidence="3 4">
    <name type="scientific">Saccharopolyspora taberi</name>
    <dbReference type="NCBI Taxonomy" id="60895"/>
    <lineage>
        <taxon>Bacteria</taxon>
        <taxon>Bacillati</taxon>
        <taxon>Actinomycetota</taxon>
        <taxon>Actinomycetes</taxon>
        <taxon>Pseudonocardiales</taxon>
        <taxon>Pseudonocardiaceae</taxon>
        <taxon>Saccharopolyspora</taxon>
    </lineage>
</organism>
<dbReference type="PANTHER" id="PTHR48083">
    <property type="entry name" value="MEDIUM-CHAIN SPECIFIC ACYL-COA DEHYDROGENASE, MITOCHONDRIAL-RELATED"/>
    <property type="match status" value="1"/>
</dbReference>
<sequence>MSVLAGPGDAVGEIAALAGSHAAEADAERRVRPEVVDSLVKNGFTQWFVPTRWGNEPGTFLDLTRSVIALGESCASTSWLASLFAFSTRYLACFPERAQADVWSDGPQARIASVVKPLGKATEVEGGWRLSGTWTYASGVEYSDWAMLAGPSPAQQDQKPKFFLLPRSDYSFEADWSSLGMRGTASHSLTVDDVFVPEHRAVSREDAMAGRGSSLPGPAVPTLAVNGITFVAPAVGAAKGMLAAAKQAVSVKPVGPRAAAGQGYQVAFARAAAQIDTAEMLLERVAATADAGELTPEVVRRSRRDSTFSLEVLTAAVDGLIRVGGTRGQEEPHPMQRFWRDVHSVGGHAVMQFEPAALDYTQGLVSA</sequence>
<dbReference type="Pfam" id="PF08028">
    <property type="entry name" value="Acyl-CoA_dh_2"/>
    <property type="match status" value="1"/>
</dbReference>
<name>A0ABN3VBM6_9PSEU</name>
<keyword evidence="1" id="KW-0560">Oxidoreductase</keyword>
<dbReference type="Gene3D" id="1.20.140.10">
    <property type="entry name" value="Butyryl-CoA Dehydrogenase, subunit A, domain 3"/>
    <property type="match status" value="1"/>
</dbReference>
<dbReference type="InterPro" id="IPR037069">
    <property type="entry name" value="AcylCoA_DH/ox_N_sf"/>
</dbReference>
<dbReference type="RefSeq" id="WP_344679802.1">
    <property type="nucleotide sequence ID" value="NZ_BAAAUX010000012.1"/>
</dbReference>
<dbReference type="Proteomes" id="UP001500979">
    <property type="component" value="Unassembled WGS sequence"/>
</dbReference>
<dbReference type="SUPFAM" id="SSF47203">
    <property type="entry name" value="Acyl-CoA dehydrogenase C-terminal domain-like"/>
    <property type="match status" value="1"/>
</dbReference>
<dbReference type="InterPro" id="IPR036250">
    <property type="entry name" value="AcylCo_DH-like_C"/>
</dbReference>
<proteinExistence type="predicted"/>
<dbReference type="InterPro" id="IPR013107">
    <property type="entry name" value="Acyl-CoA_DH_C"/>
</dbReference>
<evidence type="ECO:0000259" key="2">
    <source>
        <dbReference type="Pfam" id="PF08028"/>
    </source>
</evidence>
<gene>
    <name evidence="3" type="primary">actVA</name>
    <name evidence="3" type="ORF">GCM10010470_25240</name>
</gene>
<dbReference type="Gene3D" id="2.40.110.10">
    <property type="entry name" value="Butyryl-CoA Dehydrogenase, subunit A, domain 2"/>
    <property type="match status" value="1"/>
</dbReference>
<dbReference type="EMBL" id="BAAAUX010000012">
    <property type="protein sequence ID" value="GAA2789597.1"/>
    <property type="molecule type" value="Genomic_DNA"/>
</dbReference>
<feature type="domain" description="Acyl-CoA dehydrogenase C-terminal" evidence="2">
    <location>
        <begin position="228"/>
        <end position="352"/>
    </location>
</feature>
<evidence type="ECO:0000256" key="1">
    <source>
        <dbReference type="ARBA" id="ARBA00023002"/>
    </source>
</evidence>
<protein>
    <submittedName>
        <fullName evidence="3">Actinorhodin polyketide dimerase ActVA</fullName>
    </submittedName>
</protein>
<comment type="caution">
    <text evidence="3">The sequence shown here is derived from an EMBL/GenBank/DDBJ whole genome shotgun (WGS) entry which is preliminary data.</text>
</comment>
<evidence type="ECO:0000313" key="3">
    <source>
        <dbReference type="EMBL" id="GAA2789597.1"/>
    </source>
</evidence>
<reference evidence="3 4" key="1">
    <citation type="journal article" date="2019" name="Int. J. Syst. Evol. Microbiol.">
        <title>The Global Catalogue of Microorganisms (GCM) 10K type strain sequencing project: providing services to taxonomists for standard genome sequencing and annotation.</title>
        <authorList>
            <consortium name="The Broad Institute Genomics Platform"/>
            <consortium name="The Broad Institute Genome Sequencing Center for Infectious Disease"/>
            <person name="Wu L."/>
            <person name="Ma J."/>
        </authorList>
    </citation>
    <scope>NUCLEOTIDE SEQUENCE [LARGE SCALE GENOMIC DNA]</scope>
    <source>
        <strain evidence="3 4">JCM 9383</strain>
    </source>
</reference>
<dbReference type="SUPFAM" id="SSF56645">
    <property type="entry name" value="Acyl-CoA dehydrogenase NM domain-like"/>
    <property type="match status" value="1"/>
</dbReference>
<dbReference type="InterPro" id="IPR009100">
    <property type="entry name" value="AcylCoA_DH/oxidase_NM_dom_sf"/>
</dbReference>